<keyword evidence="3" id="KW-1185">Reference proteome</keyword>
<gene>
    <name evidence="2" type="ORF">H6P81_021322</name>
</gene>
<feature type="compositionally biased region" description="Polar residues" evidence="1">
    <location>
        <begin position="153"/>
        <end position="166"/>
    </location>
</feature>
<evidence type="ECO:0000256" key="1">
    <source>
        <dbReference type="SAM" id="MobiDB-lite"/>
    </source>
</evidence>
<reference evidence="2 3" key="1">
    <citation type="submission" date="2021-07" db="EMBL/GenBank/DDBJ databases">
        <title>The Aristolochia fimbriata genome: insights into angiosperm evolution, floral development and chemical biosynthesis.</title>
        <authorList>
            <person name="Jiao Y."/>
        </authorList>
    </citation>
    <scope>NUCLEOTIDE SEQUENCE [LARGE SCALE GENOMIC DNA]</scope>
    <source>
        <strain evidence="2">IBCAS-2021</strain>
        <tissue evidence="2">Leaf</tissue>
    </source>
</reference>
<protein>
    <submittedName>
        <fullName evidence="2">Uncharacterized protein</fullName>
    </submittedName>
</protein>
<evidence type="ECO:0000313" key="3">
    <source>
        <dbReference type="Proteomes" id="UP000825729"/>
    </source>
</evidence>
<organism evidence="2 3">
    <name type="scientific">Aristolochia fimbriata</name>
    <name type="common">White veined hardy Dutchman's pipe vine</name>
    <dbReference type="NCBI Taxonomy" id="158543"/>
    <lineage>
        <taxon>Eukaryota</taxon>
        <taxon>Viridiplantae</taxon>
        <taxon>Streptophyta</taxon>
        <taxon>Embryophyta</taxon>
        <taxon>Tracheophyta</taxon>
        <taxon>Spermatophyta</taxon>
        <taxon>Magnoliopsida</taxon>
        <taxon>Magnoliidae</taxon>
        <taxon>Piperales</taxon>
        <taxon>Aristolochiaceae</taxon>
        <taxon>Aristolochia</taxon>
    </lineage>
</organism>
<evidence type="ECO:0000313" key="2">
    <source>
        <dbReference type="EMBL" id="KAG9438727.1"/>
    </source>
</evidence>
<comment type="caution">
    <text evidence="2">The sequence shown here is derived from an EMBL/GenBank/DDBJ whole genome shotgun (WGS) entry which is preliminary data.</text>
</comment>
<proteinExistence type="predicted"/>
<name>A0AAV7DQ77_ARIFI</name>
<dbReference type="EMBL" id="JAINDJ010000014">
    <property type="protein sequence ID" value="KAG9438727.1"/>
    <property type="molecule type" value="Genomic_DNA"/>
</dbReference>
<sequence>MRDEPKAGLRCPTAANLEPTKGVGRLRQQDGGHGSRNPLRTGGRVQRLEEHRTPLRGVRCAGAPLKTGGPKVPPTPGRTHNRIRSPRQGKSAKWIRKFGKGLARGLGTGSQSPTRRAVGGLLEAAPRGRERVVAASPGTDRERPFGAFPGAEQPTQTGTDKGNPTA</sequence>
<feature type="region of interest" description="Disordered" evidence="1">
    <location>
        <begin position="1"/>
        <end position="166"/>
    </location>
</feature>
<dbReference type="AlphaFoldDB" id="A0AAV7DQ77"/>
<accession>A0AAV7DQ77</accession>
<dbReference type="Proteomes" id="UP000825729">
    <property type="component" value="Unassembled WGS sequence"/>
</dbReference>